<evidence type="ECO:0000313" key="3">
    <source>
        <dbReference type="EnsemblMetazoa" id="XP_019859328.1"/>
    </source>
</evidence>
<dbReference type="PANTHER" id="PTHR43840">
    <property type="entry name" value="MITOCHONDRIAL METAL TRANSPORTER 1-RELATED"/>
    <property type="match status" value="1"/>
</dbReference>
<reference evidence="4" key="1">
    <citation type="journal article" date="2010" name="Nature">
        <title>The Amphimedon queenslandica genome and the evolution of animal complexity.</title>
        <authorList>
            <person name="Srivastava M."/>
            <person name="Simakov O."/>
            <person name="Chapman J."/>
            <person name="Fahey B."/>
            <person name="Gauthier M.E."/>
            <person name="Mitros T."/>
            <person name="Richards G.S."/>
            <person name="Conaco C."/>
            <person name="Dacre M."/>
            <person name="Hellsten U."/>
            <person name="Larroux C."/>
            <person name="Putnam N.H."/>
            <person name="Stanke M."/>
            <person name="Adamska M."/>
            <person name="Darling A."/>
            <person name="Degnan S.M."/>
            <person name="Oakley T.H."/>
            <person name="Plachetzki D.C."/>
            <person name="Zhai Y."/>
            <person name="Adamski M."/>
            <person name="Calcino A."/>
            <person name="Cummins S.F."/>
            <person name="Goodstein D.M."/>
            <person name="Harris C."/>
            <person name="Jackson D.J."/>
            <person name="Leys S.P."/>
            <person name="Shu S."/>
            <person name="Woodcroft B.J."/>
            <person name="Vervoort M."/>
            <person name="Kosik K.S."/>
            <person name="Manning G."/>
            <person name="Degnan B.M."/>
            <person name="Rokhsar D.S."/>
        </authorList>
    </citation>
    <scope>NUCLEOTIDE SEQUENCE [LARGE SCALE GENOMIC DNA]</scope>
</reference>
<keyword evidence="1" id="KW-0813">Transport</keyword>
<dbReference type="Proteomes" id="UP000007879">
    <property type="component" value="Unassembled WGS sequence"/>
</dbReference>
<dbReference type="InterPro" id="IPR050291">
    <property type="entry name" value="CDF_Transporter"/>
</dbReference>
<dbReference type="Gene3D" id="3.30.70.1350">
    <property type="entry name" value="Cation efflux protein, cytoplasmic domain"/>
    <property type="match status" value="1"/>
</dbReference>
<dbReference type="PANTHER" id="PTHR43840:SF13">
    <property type="entry name" value="CATION EFFLUX PROTEIN CYTOPLASMIC DOMAIN-CONTAINING PROTEIN"/>
    <property type="match status" value="1"/>
</dbReference>
<keyword evidence="4" id="KW-1185">Reference proteome</keyword>
<accession>A0AAN0JR54</accession>
<evidence type="ECO:0000313" key="4">
    <source>
        <dbReference type="Proteomes" id="UP000007879"/>
    </source>
</evidence>
<evidence type="ECO:0000259" key="2">
    <source>
        <dbReference type="Pfam" id="PF16916"/>
    </source>
</evidence>
<feature type="domain" description="Cation efflux protein cytoplasmic" evidence="2">
    <location>
        <begin position="30"/>
        <end position="96"/>
    </location>
</feature>
<name>A0AAN0JR54_AMPQE</name>
<dbReference type="InterPro" id="IPR036837">
    <property type="entry name" value="Cation_efflux_CTD_sf"/>
</dbReference>
<dbReference type="AlphaFoldDB" id="A0AAN0JR54"/>
<dbReference type="SUPFAM" id="SSF160240">
    <property type="entry name" value="Cation efflux protein cytoplasmic domain-like"/>
    <property type="match status" value="1"/>
</dbReference>
<protein>
    <recommendedName>
        <fullName evidence="2">Cation efflux protein cytoplasmic domain-containing protein</fullName>
    </recommendedName>
</protein>
<sequence length="114" mass="13355">MINWILVGREQMVNLTGYRADRRFTSKLICIALQHSKEIQQVDTVRAYTFRVRYLVEMHIALSRDMRLEEAHDIGETLQLKFESLKEVERTFVHLDFEIGHAPSSEHILTGPDD</sequence>
<evidence type="ECO:0000256" key="1">
    <source>
        <dbReference type="ARBA" id="ARBA00022448"/>
    </source>
</evidence>
<organism evidence="3 4">
    <name type="scientific">Amphimedon queenslandica</name>
    <name type="common">Sponge</name>
    <dbReference type="NCBI Taxonomy" id="400682"/>
    <lineage>
        <taxon>Eukaryota</taxon>
        <taxon>Metazoa</taxon>
        <taxon>Porifera</taxon>
        <taxon>Demospongiae</taxon>
        <taxon>Heteroscleromorpha</taxon>
        <taxon>Haplosclerida</taxon>
        <taxon>Niphatidae</taxon>
        <taxon>Amphimedon</taxon>
    </lineage>
</organism>
<dbReference type="EnsemblMetazoa" id="XM_020003769.1">
    <property type="protein sequence ID" value="XP_019859328.1"/>
    <property type="gene ID" value="LOC109587528"/>
</dbReference>
<dbReference type="GeneID" id="109587528"/>
<reference evidence="3" key="2">
    <citation type="submission" date="2024-06" db="UniProtKB">
        <authorList>
            <consortium name="EnsemblMetazoa"/>
        </authorList>
    </citation>
    <scope>IDENTIFICATION</scope>
</reference>
<dbReference type="RefSeq" id="XP_019859328.1">
    <property type="nucleotide sequence ID" value="XM_020003769.1"/>
</dbReference>
<dbReference type="GO" id="GO:0008324">
    <property type="term" value="F:monoatomic cation transmembrane transporter activity"/>
    <property type="evidence" value="ECO:0007669"/>
    <property type="project" value="TreeGrafter"/>
</dbReference>
<dbReference type="Pfam" id="PF16916">
    <property type="entry name" value="ZT_dimer"/>
    <property type="match status" value="1"/>
</dbReference>
<dbReference type="KEGG" id="aqu:109587528"/>
<proteinExistence type="predicted"/>
<dbReference type="GO" id="GO:0016020">
    <property type="term" value="C:membrane"/>
    <property type="evidence" value="ECO:0007669"/>
    <property type="project" value="TreeGrafter"/>
</dbReference>
<dbReference type="InterPro" id="IPR027470">
    <property type="entry name" value="Cation_efflux_CTD"/>
</dbReference>